<dbReference type="RefSeq" id="WP_012595941.1">
    <property type="nucleotide sequence ID" value="NC_011726.1"/>
</dbReference>
<dbReference type="Proteomes" id="UP000008204">
    <property type="component" value="Chromosome"/>
</dbReference>
<evidence type="ECO:0000256" key="1">
    <source>
        <dbReference type="SAM" id="MobiDB-lite"/>
    </source>
</evidence>
<keyword evidence="2" id="KW-0812">Transmembrane</keyword>
<dbReference type="Pfam" id="PF07444">
    <property type="entry name" value="Ycf66_N"/>
    <property type="match status" value="1"/>
</dbReference>
<feature type="transmembrane region" description="Helical" evidence="2">
    <location>
        <begin position="40"/>
        <end position="73"/>
    </location>
</feature>
<proteinExistence type="predicted"/>
<evidence type="ECO:0000313" key="3">
    <source>
        <dbReference type="EMBL" id="ACK66674.1"/>
    </source>
</evidence>
<name>B7K518_RIPO1</name>
<feature type="region of interest" description="Disordered" evidence="1">
    <location>
        <begin position="282"/>
        <end position="304"/>
    </location>
</feature>
<dbReference type="KEGG" id="cyp:PCC8801_2673"/>
<dbReference type="STRING" id="41431.PCC8801_2673"/>
<accession>B7K518</accession>
<feature type="compositionally biased region" description="Low complexity" evidence="1">
    <location>
        <begin position="284"/>
        <end position="297"/>
    </location>
</feature>
<feature type="compositionally biased region" description="Basic and acidic residues" evidence="1">
    <location>
        <begin position="338"/>
        <end position="359"/>
    </location>
</feature>
<dbReference type="EMBL" id="CP001287">
    <property type="protein sequence ID" value="ACK66674.1"/>
    <property type="molecule type" value="Genomic_DNA"/>
</dbReference>
<reference evidence="4" key="1">
    <citation type="journal article" date="2011" name="MBio">
        <title>Novel metabolic attributes of the genus Cyanothece, comprising a group of unicellular nitrogen-fixing Cyanobacteria.</title>
        <authorList>
            <person name="Bandyopadhyay A."/>
            <person name="Elvitigala T."/>
            <person name="Welsh E."/>
            <person name="Stockel J."/>
            <person name="Liberton M."/>
            <person name="Min H."/>
            <person name="Sherman L.A."/>
            <person name="Pakrasi H.B."/>
        </authorList>
    </citation>
    <scope>NUCLEOTIDE SEQUENCE [LARGE SCALE GENOMIC DNA]</scope>
    <source>
        <strain evidence="4">PCC 8801</strain>
    </source>
</reference>
<dbReference type="InterPro" id="IPR010004">
    <property type="entry name" value="Uncharacterised_Ycf66"/>
</dbReference>
<keyword evidence="2" id="KW-0472">Membrane</keyword>
<sequence length="372" mass="41183">MLAYILAIAIALPSLSLYLSAFFLPELHRQDDFLWSGVGLFYALVLWLCAPLLTGGVLLGQAAAVTLIVSFGWQTVRLRRALTRPEDQTDLTGFSVLNWLKARFGGKIQPQPIPPSVPVEETPSEITETVTESLTEELLTQEETPQEPIEEIVDAIAPSLVEEIAEETPPPPPTKEPAETPIIAETKPETQPKPELKPKKGFFLKSLFSFGKSKSQPQPESITTALDNVELDTENDDWEETDTSSQVAEKAIEAVVEEEIATEEKALDDNFSSGEVIIEKTSQESESLSVENSLSSVVEEEKETPIEQYKLEEFEVFVAENDDETVIDKYQPVIAESSSDKTLEEIFEESAEKKSKVSEGSDDSDEETISNK</sequence>
<evidence type="ECO:0000313" key="4">
    <source>
        <dbReference type="Proteomes" id="UP000008204"/>
    </source>
</evidence>
<evidence type="ECO:0000256" key="2">
    <source>
        <dbReference type="SAM" id="Phobius"/>
    </source>
</evidence>
<dbReference type="eggNOG" id="COG3238">
    <property type="taxonomic scope" value="Bacteria"/>
</dbReference>
<dbReference type="OrthoDB" id="532877at2"/>
<protein>
    <submittedName>
        <fullName evidence="3">Ycf66 family protein</fullName>
    </submittedName>
</protein>
<organism evidence="3 4">
    <name type="scientific">Rippkaea orientalis (strain PCC 8801 / RF-1)</name>
    <name type="common">Cyanothece sp. (strain PCC 8801)</name>
    <dbReference type="NCBI Taxonomy" id="41431"/>
    <lineage>
        <taxon>Bacteria</taxon>
        <taxon>Bacillati</taxon>
        <taxon>Cyanobacteriota</taxon>
        <taxon>Cyanophyceae</taxon>
        <taxon>Oscillatoriophycideae</taxon>
        <taxon>Chroococcales</taxon>
        <taxon>Aphanothecaceae</taxon>
        <taxon>Rippkaea</taxon>
        <taxon>Rippkaea orientalis</taxon>
    </lineage>
</organism>
<dbReference type="AlphaFoldDB" id="B7K518"/>
<keyword evidence="4" id="KW-1185">Reference proteome</keyword>
<dbReference type="HOGENOM" id="CLU_058968_0_0_3"/>
<gene>
    <name evidence="3" type="ordered locus">PCC8801_2673</name>
</gene>
<feature type="compositionally biased region" description="Acidic residues" evidence="1">
    <location>
        <begin position="360"/>
        <end position="372"/>
    </location>
</feature>
<feature type="region of interest" description="Disordered" evidence="1">
    <location>
        <begin position="337"/>
        <end position="372"/>
    </location>
</feature>
<keyword evidence="2" id="KW-1133">Transmembrane helix</keyword>